<feature type="region of interest" description="Disordered" evidence="1">
    <location>
        <begin position="98"/>
        <end position="117"/>
    </location>
</feature>
<dbReference type="EMBL" id="CM017688">
    <property type="protein sequence ID" value="TYH30962.1"/>
    <property type="molecule type" value="Genomic_DNA"/>
</dbReference>
<gene>
    <name evidence="2" type="ORF">ES288_A01G137100v1</name>
</gene>
<feature type="compositionally biased region" description="Acidic residues" evidence="1">
    <location>
        <begin position="101"/>
        <end position="111"/>
    </location>
</feature>
<name>A0A5D2HL81_GOSDA</name>
<proteinExistence type="predicted"/>
<accession>A0A5D2HL81</accession>
<protein>
    <submittedName>
        <fullName evidence="2">Uncharacterized protein</fullName>
    </submittedName>
</protein>
<feature type="region of interest" description="Disordered" evidence="1">
    <location>
        <begin position="69"/>
        <end position="90"/>
    </location>
</feature>
<dbReference type="Proteomes" id="UP000323506">
    <property type="component" value="Chromosome A01"/>
</dbReference>
<evidence type="ECO:0000313" key="2">
    <source>
        <dbReference type="EMBL" id="TYH30962.1"/>
    </source>
</evidence>
<sequence>MSNNEFYSQVNVPFSWELKPGVSKVTSEDSSIDISHVTVKLPPPPCLSKSDRFCVNNLQGVLNVPPCQLRPKPTRSSAKKGNVNSQDDPFVAAYRKCTEQSADDSTDDENDASSGTTMRTRKNICTLSCKYSCTVSSDNVVRVSQCLKEKAKEDSDFV</sequence>
<dbReference type="AlphaFoldDB" id="A0A5D2HL81"/>
<dbReference type="PANTHER" id="PTHR33696">
    <property type="entry name" value="T22J18.15-RELATED"/>
    <property type="match status" value="1"/>
</dbReference>
<organism evidence="2 3">
    <name type="scientific">Gossypium darwinii</name>
    <name type="common">Darwin's cotton</name>
    <name type="synonym">Gossypium barbadense var. darwinii</name>
    <dbReference type="NCBI Taxonomy" id="34276"/>
    <lineage>
        <taxon>Eukaryota</taxon>
        <taxon>Viridiplantae</taxon>
        <taxon>Streptophyta</taxon>
        <taxon>Embryophyta</taxon>
        <taxon>Tracheophyta</taxon>
        <taxon>Spermatophyta</taxon>
        <taxon>Magnoliopsida</taxon>
        <taxon>eudicotyledons</taxon>
        <taxon>Gunneridae</taxon>
        <taxon>Pentapetalae</taxon>
        <taxon>rosids</taxon>
        <taxon>malvids</taxon>
        <taxon>Malvales</taxon>
        <taxon>Malvaceae</taxon>
        <taxon>Malvoideae</taxon>
        <taxon>Gossypium</taxon>
    </lineage>
</organism>
<dbReference type="PANTHER" id="PTHR33696:SF23">
    <property type="entry name" value="OS03G0674900 PROTEIN"/>
    <property type="match status" value="1"/>
</dbReference>
<reference evidence="2 3" key="1">
    <citation type="submission" date="2019-06" db="EMBL/GenBank/DDBJ databases">
        <title>WGS assembly of Gossypium darwinii.</title>
        <authorList>
            <person name="Chen Z.J."/>
            <person name="Sreedasyam A."/>
            <person name="Ando A."/>
            <person name="Song Q."/>
            <person name="De L."/>
            <person name="Hulse-Kemp A."/>
            <person name="Ding M."/>
            <person name="Ye W."/>
            <person name="Kirkbride R."/>
            <person name="Jenkins J."/>
            <person name="Plott C."/>
            <person name="Lovell J."/>
            <person name="Lin Y.-M."/>
            <person name="Vaughn R."/>
            <person name="Liu B."/>
            <person name="Li W."/>
            <person name="Simpson S."/>
            <person name="Scheffler B."/>
            <person name="Saski C."/>
            <person name="Grover C."/>
            <person name="Hu G."/>
            <person name="Conover J."/>
            <person name="Carlson J."/>
            <person name="Shu S."/>
            <person name="Boston L."/>
            <person name="Williams M."/>
            <person name="Peterson D."/>
            <person name="Mcgee K."/>
            <person name="Jones D."/>
            <person name="Wendel J."/>
            <person name="Stelly D."/>
            <person name="Grimwood J."/>
            <person name="Schmutz J."/>
        </authorList>
    </citation>
    <scope>NUCLEOTIDE SEQUENCE [LARGE SCALE GENOMIC DNA]</scope>
    <source>
        <strain evidence="2">1808015.09</strain>
    </source>
</reference>
<keyword evidence="3" id="KW-1185">Reference proteome</keyword>
<evidence type="ECO:0000256" key="1">
    <source>
        <dbReference type="SAM" id="MobiDB-lite"/>
    </source>
</evidence>
<evidence type="ECO:0000313" key="3">
    <source>
        <dbReference type="Proteomes" id="UP000323506"/>
    </source>
</evidence>